<dbReference type="Pfam" id="PF13614">
    <property type="entry name" value="AAA_31"/>
    <property type="match status" value="1"/>
</dbReference>
<dbReference type="InterPro" id="IPR050678">
    <property type="entry name" value="DNA_Partitioning_ATPase"/>
</dbReference>
<evidence type="ECO:0000313" key="2">
    <source>
        <dbReference type="EMBL" id="MBO0953141.1"/>
    </source>
</evidence>
<dbReference type="EMBL" id="JAFMYW010000021">
    <property type="protein sequence ID" value="MBO0953141.1"/>
    <property type="molecule type" value="Genomic_DNA"/>
</dbReference>
<dbReference type="RefSeq" id="WP_207333093.1">
    <property type="nucleotide sequence ID" value="NZ_JAFMYW010000021.1"/>
</dbReference>
<comment type="caution">
    <text evidence="2">The sequence shown here is derived from an EMBL/GenBank/DDBJ whole genome shotgun (WGS) entry which is preliminary data.</text>
</comment>
<sequence length="250" mass="26965">MSKIITLSNHKGGVGKTTSTINIGAALNQQGKRVLLIDLDPQANLTQSLRLAVGDPAATIYGALRGMAPLQPLEIVSGFEVIPSTLDLSGAEIELSSEAGREFILKELLDPLRSRYDCVLIDCPPSLGLLTLNALAACDQVLIPLQAEYLATQGLAKLLEVIEKIQKRLNKSLVIGGIFITQYDGRKVLNRNVVETVAAHFAPYLLATKIRDNVALAESPATGLDIFRYSPKSNGAEDYTALAQELLSKW</sequence>
<dbReference type="Proteomes" id="UP000664628">
    <property type="component" value="Unassembled WGS sequence"/>
</dbReference>
<organism evidence="2 3">
    <name type="scientific">Fibrella forsythiae</name>
    <dbReference type="NCBI Taxonomy" id="2817061"/>
    <lineage>
        <taxon>Bacteria</taxon>
        <taxon>Pseudomonadati</taxon>
        <taxon>Bacteroidota</taxon>
        <taxon>Cytophagia</taxon>
        <taxon>Cytophagales</taxon>
        <taxon>Spirosomataceae</taxon>
        <taxon>Fibrella</taxon>
    </lineage>
</organism>
<protein>
    <submittedName>
        <fullName evidence="2">ParA family protein</fullName>
    </submittedName>
</protein>
<dbReference type="PANTHER" id="PTHR13696:SF99">
    <property type="entry name" value="COBYRINIC ACID AC-DIAMIDE SYNTHASE"/>
    <property type="match status" value="1"/>
</dbReference>
<dbReference type="PIRSF" id="PIRSF009320">
    <property type="entry name" value="Nuc_binding_HP_1000"/>
    <property type="match status" value="1"/>
</dbReference>
<name>A0ABS3JT15_9BACT</name>
<accession>A0ABS3JT15</accession>
<keyword evidence="3" id="KW-1185">Reference proteome</keyword>
<dbReference type="Gene3D" id="3.40.50.300">
    <property type="entry name" value="P-loop containing nucleotide triphosphate hydrolases"/>
    <property type="match status" value="1"/>
</dbReference>
<dbReference type="SUPFAM" id="SSF52540">
    <property type="entry name" value="P-loop containing nucleoside triphosphate hydrolases"/>
    <property type="match status" value="1"/>
</dbReference>
<feature type="domain" description="AAA" evidence="1">
    <location>
        <begin position="2"/>
        <end position="175"/>
    </location>
</feature>
<evidence type="ECO:0000259" key="1">
    <source>
        <dbReference type="Pfam" id="PF13614"/>
    </source>
</evidence>
<dbReference type="CDD" id="cd02042">
    <property type="entry name" value="ParAB_family"/>
    <property type="match status" value="1"/>
</dbReference>
<dbReference type="PANTHER" id="PTHR13696">
    <property type="entry name" value="P-LOOP CONTAINING NUCLEOSIDE TRIPHOSPHATE HYDROLASE"/>
    <property type="match status" value="1"/>
</dbReference>
<reference evidence="2 3" key="1">
    <citation type="submission" date="2021-03" db="EMBL/GenBank/DDBJ databases">
        <title>Fibrella sp. HMF5405 genome sequencing and assembly.</title>
        <authorList>
            <person name="Kang H."/>
            <person name="Kim H."/>
            <person name="Bae S."/>
            <person name="Joh K."/>
        </authorList>
    </citation>
    <scope>NUCLEOTIDE SEQUENCE [LARGE SCALE GENOMIC DNA]</scope>
    <source>
        <strain evidence="2 3">HMF5405</strain>
    </source>
</reference>
<proteinExistence type="predicted"/>
<dbReference type="InterPro" id="IPR025669">
    <property type="entry name" value="AAA_dom"/>
</dbReference>
<evidence type="ECO:0000313" key="3">
    <source>
        <dbReference type="Proteomes" id="UP000664628"/>
    </source>
</evidence>
<gene>
    <name evidence="2" type="ORF">J2I46_31505</name>
</gene>
<dbReference type="InterPro" id="IPR027417">
    <property type="entry name" value="P-loop_NTPase"/>
</dbReference>